<comment type="caution">
    <text evidence="1">The sequence shown here is derived from an EMBL/GenBank/DDBJ whole genome shotgun (WGS) entry which is preliminary data.</text>
</comment>
<gene>
    <name evidence="1" type="ORF">Golax_004121</name>
</gene>
<protein>
    <submittedName>
        <fullName evidence="1">Uncharacterized protein</fullName>
    </submittedName>
</protein>
<sequence>MWLTLLNHRKNFPTLSK</sequence>
<reference evidence="1 2" key="1">
    <citation type="journal article" date="2019" name="Genome Biol. Evol.">
        <title>Insights into the evolution of the New World diploid cottons (Gossypium, subgenus Houzingenia) based on genome sequencing.</title>
        <authorList>
            <person name="Grover C.E."/>
            <person name="Arick M.A. 2nd"/>
            <person name="Thrash A."/>
            <person name="Conover J.L."/>
            <person name="Sanders W.S."/>
            <person name="Peterson D.G."/>
            <person name="Frelichowski J.E."/>
            <person name="Scheffler J.A."/>
            <person name="Scheffler B.E."/>
            <person name="Wendel J.F."/>
        </authorList>
    </citation>
    <scope>NUCLEOTIDE SEQUENCE [LARGE SCALE GENOMIC DNA]</scope>
    <source>
        <strain evidence="1">4</strain>
        <tissue evidence="1">Leaf</tissue>
    </source>
</reference>
<name>A0A7J9AJC4_9ROSI</name>
<evidence type="ECO:0000313" key="1">
    <source>
        <dbReference type="EMBL" id="MBA0723549.1"/>
    </source>
</evidence>
<dbReference type="Proteomes" id="UP000593574">
    <property type="component" value="Unassembled WGS sequence"/>
</dbReference>
<dbReference type="EMBL" id="JABEZV010000010">
    <property type="protein sequence ID" value="MBA0723549.1"/>
    <property type="molecule type" value="Genomic_DNA"/>
</dbReference>
<dbReference type="AlphaFoldDB" id="A0A7J9AJC4"/>
<proteinExistence type="predicted"/>
<accession>A0A7J9AJC4</accession>
<organism evidence="1 2">
    <name type="scientific">Gossypium laxum</name>
    <dbReference type="NCBI Taxonomy" id="34288"/>
    <lineage>
        <taxon>Eukaryota</taxon>
        <taxon>Viridiplantae</taxon>
        <taxon>Streptophyta</taxon>
        <taxon>Embryophyta</taxon>
        <taxon>Tracheophyta</taxon>
        <taxon>Spermatophyta</taxon>
        <taxon>Magnoliopsida</taxon>
        <taxon>eudicotyledons</taxon>
        <taxon>Gunneridae</taxon>
        <taxon>Pentapetalae</taxon>
        <taxon>rosids</taxon>
        <taxon>malvids</taxon>
        <taxon>Malvales</taxon>
        <taxon>Malvaceae</taxon>
        <taxon>Malvoideae</taxon>
        <taxon>Gossypium</taxon>
    </lineage>
</organism>
<keyword evidence="2" id="KW-1185">Reference proteome</keyword>
<evidence type="ECO:0000313" key="2">
    <source>
        <dbReference type="Proteomes" id="UP000593574"/>
    </source>
</evidence>